<name>A0A132PTU1_9MYCO</name>
<dbReference type="PATRIC" id="fig|59750.3.peg.12"/>
<dbReference type="AlphaFoldDB" id="A0A132PTU1"/>
<dbReference type="Proteomes" id="UP000070612">
    <property type="component" value="Unassembled WGS sequence"/>
</dbReference>
<feature type="chain" id="PRO_5038676201" evidence="2">
    <location>
        <begin position="30"/>
        <end position="177"/>
    </location>
</feature>
<organism evidence="3 4">
    <name type="scientific">Mycolicibacterium wolinskyi</name>
    <dbReference type="NCBI Taxonomy" id="59750"/>
    <lineage>
        <taxon>Bacteria</taxon>
        <taxon>Bacillati</taxon>
        <taxon>Actinomycetota</taxon>
        <taxon>Actinomycetes</taxon>
        <taxon>Mycobacteriales</taxon>
        <taxon>Mycobacteriaceae</taxon>
        <taxon>Mycolicibacterium</taxon>
    </lineage>
</organism>
<evidence type="ECO:0000256" key="2">
    <source>
        <dbReference type="SAM" id="SignalP"/>
    </source>
</evidence>
<feature type="region of interest" description="Disordered" evidence="1">
    <location>
        <begin position="27"/>
        <end position="48"/>
    </location>
</feature>
<reference evidence="3 4" key="1">
    <citation type="submission" date="2015-07" db="EMBL/GenBank/DDBJ databases">
        <title>A draft genome sequence of Mycobacterium wolinskyi.</title>
        <authorList>
            <person name="de Man T.J."/>
            <person name="Perry K.A."/>
            <person name="Coulliette A.D."/>
            <person name="Jensen B."/>
            <person name="Toney N.C."/>
            <person name="Limbago B.M."/>
            <person name="Noble-Wang J."/>
        </authorList>
    </citation>
    <scope>NUCLEOTIDE SEQUENCE [LARGE SCALE GENOMIC DNA]</scope>
    <source>
        <strain evidence="3 4">CDC_01</strain>
    </source>
</reference>
<accession>A0A132PTU1</accession>
<dbReference type="EMBL" id="LGTW01000001">
    <property type="protein sequence ID" value="KWX25733.1"/>
    <property type="molecule type" value="Genomic_DNA"/>
</dbReference>
<dbReference type="Pfam" id="PF12079">
    <property type="entry name" value="DUF3558"/>
    <property type="match status" value="1"/>
</dbReference>
<gene>
    <name evidence="3" type="ORF">AFM11_00060</name>
</gene>
<protein>
    <submittedName>
        <fullName evidence="3">LprB protein</fullName>
    </submittedName>
</protein>
<evidence type="ECO:0000256" key="1">
    <source>
        <dbReference type="SAM" id="MobiDB-lite"/>
    </source>
</evidence>
<keyword evidence="2" id="KW-0732">Signal</keyword>
<evidence type="ECO:0000313" key="4">
    <source>
        <dbReference type="Proteomes" id="UP000070612"/>
    </source>
</evidence>
<keyword evidence="4" id="KW-1185">Reference proteome</keyword>
<feature type="signal peptide" evidence="2">
    <location>
        <begin position="1"/>
        <end position="29"/>
    </location>
</feature>
<proteinExistence type="predicted"/>
<sequence length="177" mass="18374">MPGRALPARLVAGLAAGAALLAGCGSPDAPDTPAPPAPSGGGFQSADCNGVTDDDVRNAVGSSMFTRVVVSDSGCFWQENTVLGTFGAGMGISTWWYRGSDMDTERSLEQRAGRTLTELSIDGNKGFKAADANVCSIYVAKGGDVITWSIQTMNPAVLPDLCTITEQLAQLSQDRVN</sequence>
<evidence type="ECO:0000313" key="3">
    <source>
        <dbReference type="EMBL" id="KWX25733.1"/>
    </source>
</evidence>
<comment type="caution">
    <text evidence="3">The sequence shown here is derived from an EMBL/GenBank/DDBJ whole genome shotgun (WGS) entry which is preliminary data.</text>
</comment>
<dbReference type="RefSeq" id="WP_067842049.1">
    <property type="nucleotide sequence ID" value="NZ_LGTW01000001.1"/>
</dbReference>
<dbReference type="STRING" id="59750.AWC31_33165"/>
<dbReference type="PROSITE" id="PS51257">
    <property type="entry name" value="PROKAR_LIPOPROTEIN"/>
    <property type="match status" value="1"/>
</dbReference>
<dbReference type="InterPro" id="IPR024520">
    <property type="entry name" value="DUF3558"/>
</dbReference>